<evidence type="ECO:0000256" key="2">
    <source>
        <dbReference type="PROSITE-ProRule" id="PRU00252"/>
    </source>
</evidence>
<sequence length="249" mass="28950">MMDNLMLNNKIYLEGKVVSELKFSHEMYGEGFYTFNIEVPRLSESKDVLFITISERLIGGMNISPGIDIVVEGQLRSYNKFVDGANRLILTVFARNIGLCKEKSKNPNQIFLDGFICKEPVYRTTPFGREISDMLLAVNRAYNKSDYIPTIAWGRNSRFCKSLKVSDNIRIWGRLQSREYQKKISDTKTIKKVAYEVSISKMEKVNKNDESQKQEYEEKDFDEGEENFQKVKKEQQNNFGENVKDKRIS</sequence>
<dbReference type="PROSITE" id="PS50935">
    <property type="entry name" value="SSB"/>
    <property type="match status" value="2"/>
</dbReference>
<feature type="region of interest" description="Disordered" evidence="3">
    <location>
        <begin position="204"/>
        <end position="249"/>
    </location>
</feature>
<dbReference type="Gene3D" id="2.40.50.140">
    <property type="entry name" value="Nucleic acid-binding proteins"/>
    <property type="match status" value="2"/>
</dbReference>
<gene>
    <name evidence="4" type="ORF">CLLU_31570</name>
</gene>
<feature type="compositionally biased region" description="Acidic residues" evidence="3">
    <location>
        <begin position="217"/>
        <end position="226"/>
    </location>
</feature>
<dbReference type="AlphaFoldDB" id="A0A2T0BBV5"/>
<keyword evidence="5" id="KW-1185">Reference proteome</keyword>
<dbReference type="InterPro" id="IPR000424">
    <property type="entry name" value="Primosome_PriB/ssb"/>
</dbReference>
<dbReference type="EMBL" id="PVXP01000071">
    <property type="protein sequence ID" value="PRR81379.1"/>
    <property type="molecule type" value="Genomic_DNA"/>
</dbReference>
<evidence type="ECO:0000313" key="4">
    <source>
        <dbReference type="EMBL" id="PRR81379.1"/>
    </source>
</evidence>
<name>A0A2T0BBV5_9CLOT</name>
<dbReference type="NCBIfam" id="NF004476">
    <property type="entry name" value="PRK05813.1"/>
    <property type="match status" value="1"/>
</dbReference>
<accession>A0A2T0BBV5</accession>
<dbReference type="SUPFAM" id="SSF50249">
    <property type="entry name" value="Nucleic acid-binding proteins"/>
    <property type="match status" value="1"/>
</dbReference>
<dbReference type="CDD" id="cd04496">
    <property type="entry name" value="SSB_OBF"/>
    <property type="match status" value="1"/>
</dbReference>
<comment type="caution">
    <text evidence="4">The sequence shown here is derived from an EMBL/GenBank/DDBJ whole genome shotgun (WGS) entry which is preliminary data.</text>
</comment>
<reference evidence="4 5" key="1">
    <citation type="submission" date="2018-03" db="EMBL/GenBank/DDBJ databases">
        <title>Genome sequence of Clostridium luticellarii DSM 29923.</title>
        <authorList>
            <person name="Poehlein A."/>
            <person name="Daniel R."/>
        </authorList>
    </citation>
    <scope>NUCLEOTIDE SEQUENCE [LARGE SCALE GENOMIC DNA]</scope>
    <source>
        <strain evidence="4 5">DSM 29923</strain>
    </source>
</reference>
<feature type="compositionally biased region" description="Basic and acidic residues" evidence="3">
    <location>
        <begin position="204"/>
        <end position="216"/>
    </location>
</feature>
<evidence type="ECO:0000256" key="3">
    <source>
        <dbReference type="SAM" id="MobiDB-lite"/>
    </source>
</evidence>
<protein>
    <submittedName>
        <fullName evidence="4">Single-stranded DNA-binding protein</fullName>
    </submittedName>
</protein>
<dbReference type="Proteomes" id="UP000237798">
    <property type="component" value="Unassembled WGS sequence"/>
</dbReference>
<dbReference type="GO" id="GO:0003697">
    <property type="term" value="F:single-stranded DNA binding"/>
    <property type="evidence" value="ECO:0007669"/>
    <property type="project" value="InterPro"/>
</dbReference>
<keyword evidence="1 2" id="KW-0238">DNA-binding</keyword>
<organism evidence="4 5">
    <name type="scientific">Clostridium luticellarii</name>
    <dbReference type="NCBI Taxonomy" id="1691940"/>
    <lineage>
        <taxon>Bacteria</taxon>
        <taxon>Bacillati</taxon>
        <taxon>Bacillota</taxon>
        <taxon>Clostridia</taxon>
        <taxon>Eubacteriales</taxon>
        <taxon>Clostridiaceae</taxon>
        <taxon>Clostridium</taxon>
    </lineage>
</organism>
<proteinExistence type="predicted"/>
<dbReference type="Pfam" id="PF00436">
    <property type="entry name" value="SSB"/>
    <property type="match status" value="1"/>
</dbReference>
<evidence type="ECO:0000256" key="1">
    <source>
        <dbReference type="ARBA" id="ARBA00023125"/>
    </source>
</evidence>
<dbReference type="InterPro" id="IPR012340">
    <property type="entry name" value="NA-bd_OB-fold"/>
</dbReference>
<evidence type="ECO:0000313" key="5">
    <source>
        <dbReference type="Proteomes" id="UP000237798"/>
    </source>
</evidence>